<evidence type="ECO:0000313" key="1">
    <source>
        <dbReference type="EMBL" id="MBB6440119.1"/>
    </source>
</evidence>
<dbReference type="RefSeq" id="WP_185036581.1">
    <property type="nucleotide sequence ID" value="NZ_BNBN01000054.1"/>
</dbReference>
<evidence type="ECO:0000313" key="2">
    <source>
        <dbReference type="Proteomes" id="UP000540423"/>
    </source>
</evidence>
<dbReference type="EMBL" id="JACHEM010000038">
    <property type="protein sequence ID" value="MBB6440119.1"/>
    <property type="molecule type" value="Genomic_DNA"/>
</dbReference>
<comment type="caution">
    <text evidence="1">The sequence shown here is derived from an EMBL/GenBank/DDBJ whole genome shotgun (WGS) entry which is preliminary data.</text>
</comment>
<organism evidence="1 2">
    <name type="scientific">Streptomyces candidus</name>
    <dbReference type="NCBI Taxonomy" id="67283"/>
    <lineage>
        <taxon>Bacteria</taxon>
        <taxon>Bacillati</taxon>
        <taxon>Actinomycetota</taxon>
        <taxon>Actinomycetes</taxon>
        <taxon>Kitasatosporales</taxon>
        <taxon>Streptomycetaceae</taxon>
        <taxon>Streptomyces</taxon>
    </lineage>
</organism>
<name>A0A7X0HPA2_9ACTN</name>
<protein>
    <submittedName>
        <fullName evidence="1">Uncharacterized protein</fullName>
    </submittedName>
</protein>
<dbReference type="Proteomes" id="UP000540423">
    <property type="component" value="Unassembled WGS sequence"/>
</dbReference>
<sequence length="65" mass="7439">MNDTPLDELYATIDRQRIRISKQSHLLQELKRDNFALRMDMVALLDGITVSQVEPGAISAARRQK</sequence>
<proteinExistence type="predicted"/>
<gene>
    <name evidence="1" type="ORF">HNQ79_006632</name>
</gene>
<dbReference type="AlphaFoldDB" id="A0A7X0HPA2"/>
<keyword evidence="2" id="KW-1185">Reference proteome</keyword>
<accession>A0A7X0HPA2</accession>
<reference evidence="1 2" key="1">
    <citation type="submission" date="2020-08" db="EMBL/GenBank/DDBJ databases">
        <title>Genomic Encyclopedia of Type Strains, Phase IV (KMG-IV): sequencing the most valuable type-strain genomes for metagenomic binning, comparative biology and taxonomic classification.</title>
        <authorList>
            <person name="Goeker M."/>
        </authorList>
    </citation>
    <scope>NUCLEOTIDE SEQUENCE [LARGE SCALE GENOMIC DNA]</scope>
    <source>
        <strain evidence="1 2">DSM 40141</strain>
    </source>
</reference>